<dbReference type="InterPro" id="IPR012337">
    <property type="entry name" value="RNaseH-like_sf"/>
</dbReference>
<dbReference type="AlphaFoldDB" id="A0A6L2JQ56"/>
<reference evidence="4" key="1">
    <citation type="journal article" date="2019" name="Sci. Rep.">
        <title>Draft genome of Tanacetum cinerariifolium, the natural source of mosquito coil.</title>
        <authorList>
            <person name="Yamashiro T."/>
            <person name="Shiraishi A."/>
            <person name="Satake H."/>
            <person name="Nakayama K."/>
        </authorList>
    </citation>
    <scope>NUCLEOTIDE SEQUENCE</scope>
</reference>
<dbReference type="Gene3D" id="2.40.70.10">
    <property type="entry name" value="Acid Proteases"/>
    <property type="match status" value="1"/>
</dbReference>
<dbReference type="InterPro" id="IPR036397">
    <property type="entry name" value="RNaseH_sf"/>
</dbReference>
<evidence type="ECO:0000259" key="3">
    <source>
        <dbReference type="PROSITE" id="PS50994"/>
    </source>
</evidence>
<gene>
    <name evidence="4" type="ORF">Tci_010908</name>
</gene>
<dbReference type="GO" id="GO:0003676">
    <property type="term" value="F:nucleic acid binding"/>
    <property type="evidence" value="ECO:0007669"/>
    <property type="project" value="InterPro"/>
</dbReference>
<proteinExistence type="predicted"/>
<feature type="domain" description="Integrase catalytic" evidence="3">
    <location>
        <begin position="748"/>
        <end position="914"/>
    </location>
</feature>
<dbReference type="PROSITE" id="PS50994">
    <property type="entry name" value="INTEGRASE"/>
    <property type="match status" value="1"/>
</dbReference>
<feature type="coiled-coil region" evidence="1">
    <location>
        <begin position="171"/>
        <end position="205"/>
    </location>
</feature>
<dbReference type="InterPro" id="IPR052160">
    <property type="entry name" value="Gypsy_RT_Integrase-like"/>
</dbReference>
<feature type="non-terminal residue" evidence="4">
    <location>
        <position position="1"/>
    </location>
</feature>
<dbReference type="Gene3D" id="3.30.420.10">
    <property type="entry name" value="Ribonuclease H-like superfamily/Ribonuclease H"/>
    <property type="match status" value="1"/>
</dbReference>
<evidence type="ECO:0000256" key="1">
    <source>
        <dbReference type="SAM" id="Coils"/>
    </source>
</evidence>
<feature type="region of interest" description="Disordered" evidence="2">
    <location>
        <begin position="328"/>
        <end position="350"/>
    </location>
</feature>
<dbReference type="InterPro" id="IPR021109">
    <property type="entry name" value="Peptidase_aspartic_dom_sf"/>
</dbReference>
<organism evidence="4">
    <name type="scientific">Tanacetum cinerariifolium</name>
    <name type="common">Dalmatian daisy</name>
    <name type="synonym">Chrysanthemum cinerariifolium</name>
    <dbReference type="NCBI Taxonomy" id="118510"/>
    <lineage>
        <taxon>Eukaryota</taxon>
        <taxon>Viridiplantae</taxon>
        <taxon>Streptophyta</taxon>
        <taxon>Embryophyta</taxon>
        <taxon>Tracheophyta</taxon>
        <taxon>Spermatophyta</taxon>
        <taxon>Magnoliopsida</taxon>
        <taxon>eudicotyledons</taxon>
        <taxon>Gunneridae</taxon>
        <taxon>Pentapetalae</taxon>
        <taxon>asterids</taxon>
        <taxon>campanulids</taxon>
        <taxon>Asterales</taxon>
        <taxon>Asteraceae</taxon>
        <taxon>Asteroideae</taxon>
        <taxon>Anthemideae</taxon>
        <taxon>Anthemidinae</taxon>
        <taxon>Tanacetum</taxon>
    </lineage>
</organism>
<keyword evidence="1" id="KW-0175">Coiled coil</keyword>
<evidence type="ECO:0000313" key="4">
    <source>
        <dbReference type="EMBL" id="GEU38930.1"/>
    </source>
</evidence>
<dbReference type="Pfam" id="PF00665">
    <property type="entry name" value="rve"/>
    <property type="match status" value="1"/>
</dbReference>
<protein>
    <recommendedName>
        <fullName evidence="3">Integrase catalytic domain-containing protein</fullName>
    </recommendedName>
</protein>
<feature type="region of interest" description="Disordered" evidence="2">
    <location>
        <begin position="390"/>
        <end position="412"/>
    </location>
</feature>
<comment type="caution">
    <text evidence="4">The sequence shown here is derived from an EMBL/GenBank/DDBJ whole genome shotgun (WGS) entry which is preliminary data.</text>
</comment>
<dbReference type="EMBL" id="BKCJ010001111">
    <property type="protein sequence ID" value="GEU38930.1"/>
    <property type="molecule type" value="Genomic_DNA"/>
</dbReference>
<dbReference type="InterPro" id="IPR001584">
    <property type="entry name" value="Integrase_cat-core"/>
</dbReference>
<dbReference type="CDD" id="cd00303">
    <property type="entry name" value="retropepsin_like"/>
    <property type="match status" value="1"/>
</dbReference>
<dbReference type="SUPFAM" id="SSF53098">
    <property type="entry name" value="Ribonuclease H-like"/>
    <property type="match status" value="1"/>
</dbReference>
<dbReference type="PANTHER" id="PTHR47266">
    <property type="entry name" value="ENDONUCLEASE-RELATED"/>
    <property type="match status" value="1"/>
</dbReference>
<sequence>DGIFISQEKYVADILKKFDFTTVKTASTLIEPNKALVKDAEAEDVDVHLYKSMIGSLMYLTASRHDITFDVCACAWFQVTPKTSHLHATNRIFRYLKGQPKLGLWYPRDSPFDLEAYSDSDYAGANVKQSSMDGIGTACLPNDAIFEGLARMEPSQKLTFYKAFFSPQWKVLSLEQTKTNQAAKIEKLKKRVKKLEGKKKKRTHDLKRLFKVGLSARVESSKDKEGKKKKRTHDLKRLFKVGLSARVESSKDEEGLGAQEDASKQGKIAEIDANEDLFDAIVAESVEGIAAATTPQISKDELTLSQTLMEIKAAKPKAKGVIIQEPSKFRTTLPLQPSQPSQAKDKGFKQKDFKGNSFDDIKKMFDKVYKRLNTFVDMNTENIEESLKKTQAEVTKGSSKRARQELEQESAKKQKLVEQEQAKVADDDTTELKICLEIVPEDEDDVVIDPTNNHFIHCLSLPFRVNGKAINITWSLATPREWRISIIPVRMAQHKYEPPMEGRISNLKETLNNFIKESRIRQEETDLGASISLMPYSMYARLDLGELKPTCMCIELANKSTQYPWGIAENVIVKIDKFIFPVDFVVLDIKEDHKILIILGRPFLATAHAMIDDAKPRLIRWVLLLQEFTIEIKDKKGTENLDADHLSILENPDMETLNEEAIQDSFLDEHLMAVQVRESAEDPWYADYANFLVSKIIPHGLPYHLRKKFLSYIKHYIWDDPYLFKSCPDKIIRRYMFGKELQEILEHCHTGPTEGHYRANITARKGIDFMGPFSSSKNNKYILVAVDYVSKWVEAEALPTNDTRVVVKFLQKLFSRFRVPKALISDRETHFFNTLLEKTLKKYDVTHRLATPYHPQTSGQTENTNRAIKCILDMTVNGNRKEWADKLNDALWAFMTAYKSPIKCTPFKIIYGKACHLLIKMEHKAYWALKIVNLDLDTAGKQRHLQLNKLAKLRNEAYEHSPSYKERT</sequence>
<dbReference type="GO" id="GO:0015074">
    <property type="term" value="P:DNA integration"/>
    <property type="evidence" value="ECO:0007669"/>
    <property type="project" value="InterPro"/>
</dbReference>
<feature type="compositionally biased region" description="Basic and acidic residues" evidence="2">
    <location>
        <begin position="402"/>
        <end position="412"/>
    </location>
</feature>
<feature type="compositionally biased region" description="Polar residues" evidence="2">
    <location>
        <begin position="329"/>
        <end position="341"/>
    </location>
</feature>
<evidence type="ECO:0000256" key="2">
    <source>
        <dbReference type="SAM" id="MobiDB-lite"/>
    </source>
</evidence>
<name>A0A6L2JQ56_TANCI</name>
<accession>A0A6L2JQ56</accession>